<evidence type="ECO:0000256" key="3">
    <source>
        <dbReference type="ARBA" id="ARBA00023163"/>
    </source>
</evidence>
<keyword evidence="3" id="KW-0804">Transcription</keyword>
<feature type="domain" description="HTH gntR-type" evidence="4">
    <location>
        <begin position="4"/>
        <end position="71"/>
    </location>
</feature>
<evidence type="ECO:0000313" key="5">
    <source>
        <dbReference type="EMBL" id="PWW03691.1"/>
    </source>
</evidence>
<dbReference type="PANTHER" id="PTHR43537">
    <property type="entry name" value="TRANSCRIPTIONAL REGULATOR, GNTR FAMILY"/>
    <property type="match status" value="1"/>
</dbReference>
<dbReference type="InterPro" id="IPR036388">
    <property type="entry name" value="WH-like_DNA-bd_sf"/>
</dbReference>
<dbReference type="Proteomes" id="UP000246352">
    <property type="component" value="Unassembled WGS sequence"/>
</dbReference>
<keyword evidence="1" id="KW-0805">Transcription regulation</keyword>
<gene>
    <name evidence="5" type="ORF">DFR52_101377</name>
</gene>
<reference evidence="5 6" key="1">
    <citation type="submission" date="2018-05" db="EMBL/GenBank/DDBJ databases">
        <title>Genomic Encyclopedia of Type Strains, Phase IV (KMG-IV): sequencing the most valuable type-strain genomes for metagenomic binning, comparative biology and taxonomic classification.</title>
        <authorList>
            <person name="Goeker M."/>
        </authorList>
    </citation>
    <scope>NUCLEOTIDE SEQUENCE [LARGE SCALE GENOMIC DNA]</scope>
    <source>
        <strain evidence="5 6">DSM 16791</strain>
    </source>
</reference>
<proteinExistence type="predicted"/>
<dbReference type="SMART" id="SM00345">
    <property type="entry name" value="HTH_GNTR"/>
    <property type="match status" value="1"/>
</dbReference>
<sequence>MREKTRVDVIYETLRDRICLGEYPAGTVFREQELGQEFMVSRTPIRQVLQRLAFEKLAVVRTGVGTLVEGYPAGMAGNYLALYANMLSTVASLGLVADCGDLEEAATTLQGRATRLSASTEPARFWLVLKTVHEIGSGFYSDDLPKHMDELLFYRSSPAVMEGVVRDRSKAADLFRQNASDLVTALDAGDRAGFFRSQAANVLRLTALVSNPG</sequence>
<keyword evidence="6" id="KW-1185">Reference proteome</keyword>
<dbReference type="CDD" id="cd07377">
    <property type="entry name" value="WHTH_GntR"/>
    <property type="match status" value="1"/>
</dbReference>
<evidence type="ECO:0000259" key="4">
    <source>
        <dbReference type="PROSITE" id="PS50949"/>
    </source>
</evidence>
<dbReference type="InterPro" id="IPR000524">
    <property type="entry name" value="Tscrpt_reg_HTH_GntR"/>
</dbReference>
<evidence type="ECO:0000256" key="2">
    <source>
        <dbReference type="ARBA" id="ARBA00023125"/>
    </source>
</evidence>
<keyword evidence="2" id="KW-0238">DNA-binding</keyword>
<dbReference type="RefSeq" id="WP_210205745.1">
    <property type="nucleotide sequence ID" value="NZ_QGTR01000001.1"/>
</dbReference>
<dbReference type="GO" id="GO:0003700">
    <property type="term" value="F:DNA-binding transcription factor activity"/>
    <property type="evidence" value="ECO:0007669"/>
    <property type="project" value="InterPro"/>
</dbReference>
<dbReference type="PANTHER" id="PTHR43537:SF5">
    <property type="entry name" value="UXU OPERON TRANSCRIPTIONAL REGULATOR"/>
    <property type="match status" value="1"/>
</dbReference>
<dbReference type="Gene3D" id="1.10.10.10">
    <property type="entry name" value="Winged helix-like DNA-binding domain superfamily/Winged helix DNA-binding domain"/>
    <property type="match status" value="1"/>
</dbReference>
<comment type="caution">
    <text evidence="5">The sequence shown here is derived from an EMBL/GenBank/DDBJ whole genome shotgun (WGS) entry which is preliminary data.</text>
</comment>
<dbReference type="SUPFAM" id="SSF46785">
    <property type="entry name" value="Winged helix' DNA-binding domain"/>
    <property type="match status" value="1"/>
</dbReference>
<organism evidence="5 6">
    <name type="scientific">Hoeflea marina</name>
    <dbReference type="NCBI Taxonomy" id="274592"/>
    <lineage>
        <taxon>Bacteria</taxon>
        <taxon>Pseudomonadati</taxon>
        <taxon>Pseudomonadota</taxon>
        <taxon>Alphaproteobacteria</taxon>
        <taxon>Hyphomicrobiales</taxon>
        <taxon>Rhizobiaceae</taxon>
        <taxon>Hoeflea</taxon>
    </lineage>
</organism>
<dbReference type="PROSITE" id="PS50949">
    <property type="entry name" value="HTH_GNTR"/>
    <property type="match status" value="1"/>
</dbReference>
<dbReference type="EMBL" id="QGTR01000001">
    <property type="protein sequence ID" value="PWW03691.1"/>
    <property type="molecule type" value="Genomic_DNA"/>
</dbReference>
<dbReference type="InterPro" id="IPR036390">
    <property type="entry name" value="WH_DNA-bd_sf"/>
</dbReference>
<dbReference type="Pfam" id="PF00392">
    <property type="entry name" value="GntR"/>
    <property type="match status" value="1"/>
</dbReference>
<protein>
    <submittedName>
        <fullName evidence="5">Regulatory GntR family protein</fullName>
    </submittedName>
</protein>
<evidence type="ECO:0000256" key="1">
    <source>
        <dbReference type="ARBA" id="ARBA00023015"/>
    </source>
</evidence>
<dbReference type="GO" id="GO:0003677">
    <property type="term" value="F:DNA binding"/>
    <property type="evidence" value="ECO:0007669"/>
    <property type="project" value="UniProtKB-KW"/>
</dbReference>
<name>A0A317PQD3_9HYPH</name>
<accession>A0A317PQD3</accession>
<dbReference type="AlphaFoldDB" id="A0A317PQD3"/>
<evidence type="ECO:0000313" key="6">
    <source>
        <dbReference type="Proteomes" id="UP000246352"/>
    </source>
</evidence>